<evidence type="ECO:0000313" key="3">
    <source>
        <dbReference type="Proteomes" id="UP000179001"/>
    </source>
</evidence>
<proteinExistence type="predicted"/>
<comment type="caution">
    <text evidence="2">The sequence shown here is derived from an EMBL/GenBank/DDBJ whole genome shotgun (WGS) entry which is preliminary data.</text>
</comment>
<dbReference type="STRING" id="1798002.A2478_05110"/>
<sequence>MTRNLLLDIVAFVLGLFALVYGLKLTTKKYFESEVRNNTKIRNYRKYFFGEKFFDKYGRLALPLILIISGVIIIYSVVKNYLS</sequence>
<name>A0A1F5SZF4_9BACT</name>
<feature type="transmembrane region" description="Helical" evidence="1">
    <location>
        <begin position="60"/>
        <end position="78"/>
    </location>
</feature>
<evidence type="ECO:0000256" key="1">
    <source>
        <dbReference type="SAM" id="Phobius"/>
    </source>
</evidence>
<feature type="transmembrane region" description="Helical" evidence="1">
    <location>
        <begin position="6"/>
        <end position="23"/>
    </location>
</feature>
<reference evidence="2 3" key="1">
    <citation type="journal article" date="2016" name="Nat. Commun.">
        <title>Thousands of microbial genomes shed light on interconnected biogeochemical processes in an aquifer system.</title>
        <authorList>
            <person name="Anantharaman K."/>
            <person name="Brown C.T."/>
            <person name="Hug L.A."/>
            <person name="Sharon I."/>
            <person name="Castelle C.J."/>
            <person name="Probst A.J."/>
            <person name="Thomas B.C."/>
            <person name="Singh A."/>
            <person name="Wilkins M.J."/>
            <person name="Karaoz U."/>
            <person name="Brodie E.L."/>
            <person name="Williams K.H."/>
            <person name="Hubbard S.S."/>
            <person name="Banfield J.F."/>
        </authorList>
    </citation>
    <scope>NUCLEOTIDE SEQUENCE [LARGE SCALE GENOMIC DNA]</scope>
</reference>
<organism evidence="2 3">
    <name type="scientific">Candidatus Falkowbacteria bacterium RIFOXYC2_FULL_36_12</name>
    <dbReference type="NCBI Taxonomy" id="1798002"/>
    <lineage>
        <taxon>Bacteria</taxon>
        <taxon>Candidatus Falkowiibacteriota</taxon>
    </lineage>
</organism>
<evidence type="ECO:0008006" key="4">
    <source>
        <dbReference type="Google" id="ProtNLM"/>
    </source>
</evidence>
<dbReference type="AlphaFoldDB" id="A0A1F5SZF4"/>
<dbReference type="EMBL" id="MFGJ01000007">
    <property type="protein sequence ID" value="OGF31833.1"/>
    <property type="molecule type" value="Genomic_DNA"/>
</dbReference>
<dbReference type="Proteomes" id="UP000179001">
    <property type="component" value="Unassembled WGS sequence"/>
</dbReference>
<keyword evidence="1" id="KW-0472">Membrane</keyword>
<accession>A0A1F5SZF4</accession>
<keyword evidence="1" id="KW-0812">Transmembrane</keyword>
<keyword evidence="1" id="KW-1133">Transmembrane helix</keyword>
<evidence type="ECO:0000313" key="2">
    <source>
        <dbReference type="EMBL" id="OGF31833.1"/>
    </source>
</evidence>
<gene>
    <name evidence="2" type="ORF">A2478_05110</name>
</gene>
<protein>
    <recommendedName>
        <fullName evidence="4">DUF3784 domain-containing protein</fullName>
    </recommendedName>
</protein>